<accession>A0A931WMT4</accession>
<evidence type="ECO:0000313" key="2">
    <source>
        <dbReference type="Proteomes" id="UP000724148"/>
    </source>
</evidence>
<dbReference type="InterPro" id="IPR027434">
    <property type="entry name" value="Homing_endonucl"/>
</dbReference>
<keyword evidence="1" id="KW-0540">Nuclease</keyword>
<dbReference type="GO" id="GO:0004519">
    <property type="term" value="F:endonuclease activity"/>
    <property type="evidence" value="ECO:0007669"/>
    <property type="project" value="UniProtKB-KW"/>
</dbReference>
<sequence length="220" mass="25733">MDNFAIRWSQNTAYGIGLLTSDGNLSPDGRHFYFVSVDRELAENLKTAFQLKNKIVRRSRLRGGIEKYFVIQFGNVSLYRALNKIGITSTKSKTIKSVLIPRIYFSDFLRGLFDGDGTFYTFWDKRWPNSFGYQISFASASFPFINWLMEQLAVRYDVKGFVRRGDGVFNLRYVKRDSRKIFAVMYSPRPRLFLKRKYNKIKTAFQKDEVLAQMRKSEPG</sequence>
<comment type="caution">
    <text evidence="1">The sequence shown here is derived from an EMBL/GenBank/DDBJ whole genome shotgun (WGS) entry which is preliminary data.</text>
</comment>
<gene>
    <name evidence="1" type="ORF">HYT40_00320</name>
</gene>
<name>A0A931WMT4_9BACT</name>
<protein>
    <submittedName>
        <fullName evidence="1">LAGLIDADG family homing endonuclease</fullName>
    </submittedName>
</protein>
<dbReference type="EMBL" id="JACOZA010000004">
    <property type="protein sequence ID" value="MBI2096594.1"/>
    <property type="molecule type" value="Genomic_DNA"/>
</dbReference>
<organism evidence="1 2">
    <name type="scientific">Candidatus Sungiibacteriota bacterium</name>
    <dbReference type="NCBI Taxonomy" id="2750080"/>
    <lineage>
        <taxon>Bacteria</taxon>
        <taxon>Candidatus Sungiibacteriota</taxon>
    </lineage>
</organism>
<evidence type="ECO:0000313" key="1">
    <source>
        <dbReference type="EMBL" id="MBI2096594.1"/>
    </source>
</evidence>
<reference evidence="1" key="1">
    <citation type="submission" date="2020-07" db="EMBL/GenBank/DDBJ databases">
        <title>Huge and variable diversity of episymbiotic CPR bacteria and DPANN archaea in groundwater ecosystems.</title>
        <authorList>
            <person name="He C.Y."/>
            <person name="Keren R."/>
            <person name="Whittaker M."/>
            <person name="Farag I.F."/>
            <person name="Doudna J."/>
            <person name="Cate J.H.D."/>
            <person name="Banfield J.F."/>
        </authorList>
    </citation>
    <scope>NUCLEOTIDE SEQUENCE</scope>
    <source>
        <strain evidence="1">NC_groundwater_193_Ag_S-0.1um_51_7</strain>
    </source>
</reference>
<proteinExistence type="predicted"/>
<keyword evidence="1" id="KW-0255">Endonuclease</keyword>
<dbReference type="SUPFAM" id="SSF55608">
    <property type="entry name" value="Homing endonucleases"/>
    <property type="match status" value="1"/>
</dbReference>
<keyword evidence="1" id="KW-0378">Hydrolase</keyword>
<dbReference type="Proteomes" id="UP000724148">
    <property type="component" value="Unassembled WGS sequence"/>
</dbReference>
<dbReference type="Gene3D" id="3.10.28.10">
    <property type="entry name" value="Homing endonucleases"/>
    <property type="match status" value="1"/>
</dbReference>
<dbReference type="AlphaFoldDB" id="A0A931WMT4"/>